<evidence type="ECO:0000313" key="6">
    <source>
        <dbReference type="EMBL" id="PSG89849.1"/>
    </source>
</evidence>
<comment type="subcellular location">
    <subcellularLocation>
        <location evidence="1">Secreted</location>
    </subcellularLocation>
</comment>
<dbReference type="InterPro" id="IPR059100">
    <property type="entry name" value="TSP3_bac"/>
</dbReference>
<dbReference type="SUPFAM" id="SSF49464">
    <property type="entry name" value="Carboxypeptidase regulatory domain-like"/>
    <property type="match status" value="1"/>
</dbReference>
<feature type="region of interest" description="Disordered" evidence="5">
    <location>
        <begin position="640"/>
        <end position="686"/>
    </location>
</feature>
<feature type="compositionally biased region" description="Acidic residues" evidence="5">
    <location>
        <begin position="485"/>
        <end position="505"/>
    </location>
</feature>
<evidence type="ECO:0000256" key="4">
    <source>
        <dbReference type="ARBA" id="ARBA00022837"/>
    </source>
</evidence>
<evidence type="ECO:0000313" key="7">
    <source>
        <dbReference type="Proteomes" id="UP000238430"/>
    </source>
</evidence>
<feature type="region of interest" description="Disordered" evidence="5">
    <location>
        <begin position="482"/>
        <end position="532"/>
    </location>
</feature>
<dbReference type="Gene3D" id="4.10.1080.10">
    <property type="entry name" value="TSP type-3 repeat"/>
    <property type="match status" value="1"/>
</dbReference>
<evidence type="ECO:0000256" key="3">
    <source>
        <dbReference type="ARBA" id="ARBA00022729"/>
    </source>
</evidence>
<feature type="compositionally biased region" description="Acidic residues" evidence="5">
    <location>
        <begin position="663"/>
        <end position="673"/>
    </location>
</feature>
<dbReference type="InterPro" id="IPR028974">
    <property type="entry name" value="TSP_type-3_rpt"/>
</dbReference>
<organism evidence="6 7">
    <name type="scientific">Mesoflavibacter zeaxanthinifaciens subsp. sabulilitoris</name>
    <dbReference type="NCBI Taxonomy" id="1520893"/>
    <lineage>
        <taxon>Bacteria</taxon>
        <taxon>Pseudomonadati</taxon>
        <taxon>Bacteroidota</taxon>
        <taxon>Flavobacteriia</taxon>
        <taxon>Flavobacteriales</taxon>
        <taxon>Flavobacteriaceae</taxon>
        <taxon>Mesoflavibacter</taxon>
    </lineage>
</organism>
<keyword evidence="4" id="KW-0106">Calcium</keyword>
<sequence>MKFSKLIYTLLFLFLVVSCEKDNNIPINQQQEDGLSDNPFFSNFGSQISADFIGRVVDENNEPIIGANITLGSGFAITDVNGVFAVNDVSVYESFAYIRASKQGYISGSRALVPTDGVNQVKIMLLDATPNATIVSGQAITIDLPNGTKVDFDGNFETSTGFAYQGNVDVVLRHLNPDEEDMNLQMPGMLIAQDTAGNLRALETYGMIAVELIGENGEDLNIASSSTATITVPVPTNATNPPATIPLWYFDEQNGYWVEEGEAAIVGNEYVGEVSHFSFWNCDAPFDVVQTCIILQDINGNPLPSLNAQLTLQTTTWNSTSGGYTNSNGEVCGLVAANEALTLTVPNYGCDVFTTTVGPFSADDTVTVTVTNSTEQLTTLTGMFNDCDGNPITNGYMQLVNGNNAQVIPITDGTVNESISYCASDSSYIINVVDVAGGQETDVLTGNFTANTDLGTTSTCITLGDFDNDGVYDIDEDINGNGNLLDDDTDQDGIPDYQDQDDDGDGINTADEVYGSNTNPMDQDSDGDNIPDYLDPQDVAVYSAEWFSEDCDGLTYDLEQFNDNYINSNITFHETQADADANVNPIATPFSNSSGLTVLYVRVENTVSNQVSTNGMFYLLGPPTFIDSDNDGLFDCEELTGIDNGQSTANPNGNITDPNNPDTDGDGVNDGDEAINGTDPNDPDDN</sequence>
<dbReference type="Proteomes" id="UP000238430">
    <property type="component" value="Unassembled WGS sequence"/>
</dbReference>
<dbReference type="AlphaFoldDB" id="A0A2T1NBP8"/>
<feature type="compositionally biased region" description="Polar residues" evidence="5">
    <location>
        <begin position="643"/>
        <end position="662"/>
    </location>
</feature>
<dbReference type="PROSITE" id="PS51257">
    <property type="entry name" value="PROKAR_LIPOPROTEIN"/>
    <property type="match status" value="1"/>
</dbReference>
<comment type="caution">
    <text evidence="6">The sequence shown here is derived from an EMBL/GenBank/DDBJ whole genome shotgun (WGS) entry which is preliminary data.</text>
</comment>
<dbReference type="Pfam" id="PF18884">
    <property type="entry name" value="TSP3_bac"/>
    <property type="match status" value="2"/>
</dbReference>
<keyword evidence="7" id="KW-1185">Reference proteome</keyword>
<keyword evidence="2" id="KW-0964">Secreted</keyword>
<dbReference type="RefSeq" id="WP_106678910.1">
    <property type="nucleotide sequence ID" value="NZ_JACHWV010000008.1"/>
</dbReference>
<keyword evidence="3" id="KW-0732">Signal</keyword>
<accession>A0A2T1NBP8</accession>
<reference evidence="6 7" key="1">
    <citation type="submission" date="2018-03" db="EMBL/GenBank/DDBJ databases">
        <title>Mesoflavibacter sp. HG37 and Mesoflavibacter sp. HG96 sp.nov., two marine bacteria isolated from seawater of Western Pacific Ocean.</title>
        <authorList>
            <person name="Cheng H."/>
            <person name="Wu Y.-H."/>
            <person name="Guo L.-L."/>
            <person name="Xu X.-W."/>
        </authorList>
    </citation>
    <scope>NUCLEOTIDE SEQUENCE [LARGE SCALE GENOMIC DNA]</scope>
    <source>
        <strain evidence="6 7">KCTC 42117</strain>
    </source>
</reference>
<evidence type="ECO:0008006" key="8">
    <source>
        <dbReference type="Google" id="ProtNLM"/>
    </source>
</evidence>
<protein>
    <recommendedName>
        <fullName evidence="8">Carboxypeptidase regulatory-like domain-containing protein</fullName>
    </recommendedName>
</protein>
<evidence type="ECO:0000256" key="2">
    <source>
        <dbReference type="ARBA" id="ARBA00022525"/>
    </source>
</evidence>
<name>A0A2T1NBP8_9FLAO</name>
<dbReference type="InterPro" id="IPR008969">
    <property type="entry name" value="CarboxyPept-like_regulatory"/>
</dbReference>
<evidence type="ECO:0000256" key="5">
    <source>
        <dbReference type="SAM" id="MobiDB-lite"/>
    </source>
</evidence>
<dbReference type="GO" id="GO:0005509">
    <property type="term" value="F:calcium ion binding"/>
    <property type="evidence" value="ECO:0007669"/>
    <property type="project" value="InterPro"/>
</dbReference>
<gene>
    <name evidence="6" type="ORF">C7H61_08575</name>
</gene>
<evidence type="ECO:0000256" key="1">
    <source>
        <dbReference type="ARBA" id="ARBA00004613"/>
    </source>
</evidence>
<proteinExistence type="predicted"/>
<dbReference type="OrthoDB" id="973965at2"/>
<dbReference type="EMBL" id="PXOT01000023">
    <property type="protein sequence ID" value="PSG89849.1"/>
    <property type="molecule type" value="Genomic_DNA"/>
</dbReference>